<dbReference type="InterPro" id="IPR036388">
    <property type="entry name" value="WH-like_DNA-bd_sf"/>
</dbReference>
<dbReference type="Pfam" id="PF09339">
    <property type="entry name" value="HTH_IclR"/>
    <property type="match status" value="1"/>
</dbReference>
<dbReference type="SUPFAM" id="SSF55781">
    <property type="entry name" value="GAF domain-like"/>
    <property type="match status" value="1"/>
</dbReference>
<dbReference type="SMART" id="SM00346">
    <property type="entry name" value="HTH_ICLR"/>
    <property type="match status" value="1"/>
</dbReference>
<keyword evidence="1" id="KW-0805">Transcription regulation</keyword>
<dbReference type="OrthoDB" id="8524622at2"/>
<feature type="domain" description="HTH iclR-type" evidence="4">
    <location>
        <begin position="11"/>
        <end position="73"/>
    </location>
</feature>
<dbReference type="PROSITE" id="PS51078">
    <property type="entry name" value="ICLR_ED"/>
    <property type="match status" value="1"/>
</dbReference>
<dbReference type="EMBL" id="JACHHO010000001">
    <property type="protein sequence ID" value="MBB5203640.1"/>
    <property type="molecule type" value="Genomic_DNA"/>
</dbReference>
<dbReference type="Gene3D" id="1.10.10.10">
    <property type="entry name" value="Winged helix-like DNA-binding domain superfamily/Winged helix DNA-binding domain"/>
    <property type="match status" value="1"/>
</dbReference>
<evidence type="ECO:0000256" key="1">
    <source>
        <dbReference type="ARBA" id="ARBA00023015"/>
    </source>
</evidence>
<evidence type="ECO:0000259" key="5">
    <source>
        <dbReference type="PROSITE" id="PS51078"/>
    </source>
</evidence>
<dbReference type="InterPro" id="IPR014757">
    <property type="entry name" value="Tscrpt_reg_IclR_C"/>
</dbReference>
<dbReference type="GO" id="GO:0003677">
    <property type="term" value="F:DNA binding"/>
    <property type="evidence" value="ECO:0007669"/>
    <property type="project" value="UniProtKB-KW"/>
</dbReference>
<dbReference type="Pfam" id="PF01614">
    <property type="entry name" value="IclR_C"/>
    <property type="match status" value="1"/>
</dbReference>
<dbReference type="GO" id="GO:0045892">
    <property type="term" value="P:negative regulation of DNA-templated transcription"/>
    <property type="evidence" value="ECO:0007669"/>
    <property type="project" value="TreeGrafter"/>
</dbReference>
<organism evidence="6 7">
    <name type="scientific">Inhella inkyongensis</name>
    <dbReference type="NCBI Taxonomy" id="392593"/>
    <lineage>
        <taxon>Bacteria</taxon>
        <taxon>Pseudomonadati</taxon>
        <taxon>Pseudomonadota</taxon>
        <taxon>Betaproteobacteria</taxon>
        <taxon>Burkholderiales</taxon>
        <taxon>Sphaerotilaceae</taxon>
        <taxon>Inhella</taxon>
    </lineage>
</organism>
<keyword evidence="2 6" id="KW-0238">DNA-binding</keyword>
<dbReference type="GO" id="GO:0003700">
    <property type="term" value="F:DNA-binding transcription factor activity"/>
    <property type="evidence" value="ECO:0007669"/>
    <property type="project" value="TreeGrafter"/>
</dbReference>
<keyword evidence="3" id="KW-0804">Transcription</keyword>
<evidence type="ECO:0000256" key="2">
    <source>
        <dbReference type="ARBA" id="ARBA00023125"/>
    </source>
</evidence>
<dbReference type="PANTHER" id="PTHR30136:SF8">
    <property type="entry name" value="TRANSCRIPTIONAL REGULATORY PROTEIN"/>
    <property type="match status" value="1"/>
</dbReference>
<sequence>MSEKQAGGRGIQSIEVGGALLQALAAAGRPLALKDLALAAGMTAAKAHPYLVSFSRLGLVEQTSEGAPYALGPFARSLGLISLQQDAPLQRASAELAGLAQALDMTVGLATWTEQGPIVLRVAEPPGPVHLSLKLGAVLSLSQSASGQVLSAAIGWDGVAALWQRAEPTLTEAEVKARLAAVRRQGWARSDESLVPGVSALAVALGTLGATPLRLAFVALAPREWMDARLPGVVQALQQAAQRCAPAAS</sequence>
<dbReference type="InterPro" id="IPR029016">
    <property type="entry name" value="GAF-like_dom_sf"/>
</dbReference>
<dbReference type="PROSITE" id="PS51077">
    <property type="entry name" value="HTH_ICLR"/>
    <property type="match status" value="1"/>
</dbReference>
<reference evidence="6 7" key="1">
    <citation type="submission" date="2020-08" db="EMBL/GenBank/DDBJ databases">
        <title>Genomic Encyclopedia of Type Strains, Phase IV (KMG-IV): sequencing the most valuable type-strain genomes for metagenomic binning, comparative biology and taxonomic classification.</title>
        <authorList>
            <person name="Goeker M."/>
        </authorList>
    </citation>
    <scope>NUCLEOTIDE SEQUENCE [LARGE SCALE GENOMIC DNA]</scope>
    <source>
        <strain evidence="6 7">DSM 23958</strain>
    </source>
</reference>
<accession>A0A840S556</accession>
<feature type="domain" description="IclR-ED" evidence="5">
    <location>
        <begin position="74"/>
        <end position="249"/>
    </location>
</feature>
<name>A0A840S556_9BURK</name>
<protein>
    <submittedName>
        <fullName evidence="6">DNA-binding IclR family transcriptional regulator</fullName>
    </submittedName>
</protein>
<dbReference type="PANTHER" id="PTHR30136">
    <property type="entry name" value="HELIX-TURN-HELIX TRANSCRIPTIONAL REGULATOR, ICLR FAMILY"/>
    <property type="match status" value="1"/>
</dbReference>
<proteinExistence type="predicted"/>
<keyword evidence="7" id="KW-1185">Reference proteome</keyword>
<evidence type="ECO:0000313" key="7">
    <source>
        <dbReference type="Proteomes" id="UP000554837"/>
    </source>
</evidence>
<dbReference type="Gene3D" id="3.30.450.40">
    <property type="match status" value="1"/>
</dbReference>
<comment type="caution">
    <text evidence="6">The sequence shown here is derived from an EMBL/GenBank/DDBJ whole genome shotgun (WGS) entry which is preliminary data.</text>
</comment>
<dbReference type="SUPFAM" id="SSF46785">
    <property type="entry name" value="Winged helix' DNA-binding domain"/>
    <property type="match status" value="1"/>
</dbReference>
<dbReference type="RefSeq" id="WP_138857319.1">
    <property type="nucleotide sequence ID" value="NZ_CP040709.1"/>
</dbReference>
<dbReference type="InterPro" id="IPR050707">
    <property type="entry name" value="HTH_MetabolicPath_Reg"/>
</dbReference>
<gene>
    <name evidence="6" type="ORF">HNQ51_000933</name>
</gene>
<dbReference type="Proteomes" id="UP000554837">
    <property type="component" value="Unassembled WGS sequence"/>
</dbReference>
<evidence type="ECO:0000256" key="3">
    <source>
        <dbReference type="ARBA" id="ARBA00023163"/>
    </source>
</evidence>
<dbReference type="InterPro" id="IPR036390">
    <property type="entry name" value="WH_DNA-bd_sf"/>
</dbReference>
<evidence type="ECO:0000259" key="4">
    <source>
        <dbReference type="PROSITE" id="PS51077"/>
    </source>
</evidence>
<dbReference type="AlphaFoldDB" id="A0A840S556"/>
<evidence type="ECO:0000313" key="6">
    <source>
        <dbReference type="EMBL" id="MBB5203640.1"/>
    </source>
</evidence>
<dbReference type="InterPro" id="IPR005471">
    <property type="entry name" value="Tscrpt_reg_IclR_N"/>
</dbReference>